<reference evidence="1" key="1">
    <citation type="journal article" date="2023" name="Mol. Phylogenet. Evol.">
        <title>Genome-scale phylogeny and comparative genomics of the fungal order Sordariales.</title>
        <authorList>
            <person name="Hensen N."/>
            <person name="Bonometti L."/>
            <person name="Westerberg I."/>
            <person name="Brannstrom I.O."/>
            <person name="Guillou S."/>
            <person name="Cros-Aarteil S."/>
            <person name="Calhoun S."/>
            <person name="Haridas S."/>
            <person name="Kuo A."/>
            <person name="Mondo S."/>
            <person name="Pangilinan J."/>
            <person name="Riley R."/>
            <person name="LaButti K."/>
            <person name="Andreopoulos B."/>
            <person name="Lipzen A."/>
            <person name="Chen C."/>
            <person name="Yan M."/>
            <person name="Daum C."/>
            <person name="Ng V."/>
            <person name="Clum A."/>
            <person name="Steindorff A."/>
            <person name="Ohm R.A."/>
            <person name="Martin F."/>
            <person name="Silar P."/>
            <person name="Natvig D.O."/>
            <person name="Lalanne C."/>
            <person name="Gautier V."/>
            <person name="Ament-Velasquez S.L."/>
            <person name="Kruys A."/>
            <person name="Hutchinson M.I."/>
            <person name="Powell A.J."/>
            <person name="Barry K."/>
            <person name="Miller A.N."/>
            <person name="Grigoriev I.V."/>
            <person name="Debuchy R."/>
            <person name="Gladieux P."/>
            <person name="Hiltunen Thoren M."/>
            <person name="Johannesson H."/>
        </authorList>
    </citation>
    <scope>NUCLEOTIDE SEQUENCE</scope>
    <source>
        <strain evidence="1">CBS 232.78</strain>
    </source>
</reference>
<dbReference type="EMBL" id="JAULSW010000002">
    <property type="protein sequence ID" value="KAK3389211.1"/>
    <property type="molecule type" value="Genomic_DNA"/>
</dbReference>
<dbReference type="Proteomes" id="UP001285441">
    <property type="component" value="Unassembled WGS sequence"/>
</dbReference>
<proteinExistence type="predicted"/>
<comment type="caution">
    <text evidence="1">The sequence shown here is derived from an EMBL/GenBank/DDBJ whole genome shotgun (WGS) entry which is preliminary data.</text>
</comment>
<gene>
    <name evidence="1" type="ORF">B0H63DRAFT_445424</name>
</gene>
<keyword evidence="2" id="KW-1185">Reference proteome</keyword>
<organism evidence="1 2">
    <name type="scientific">Podospora didyma</name>
    <dbReference type="NCBI Taxonomy" id="330526"/>
    <lineage>
        <taxon>Eukaryota</taxon>
        <taxon>Fungi</taxon>
        <taxon>Dikarya</taxon>
        <taxon>Ascomycota</taxon>
        <taxon>Pezizomycotina</taxon>
        <taxon>Sordariomycetes</taxon>
        <taxon>Sordariomycetidae</taxon>
        <taxon>Sordariales</taxon>
        <taxon>Podosporaceae</taxon>
        <taxon>Podospora</taxon>
    </lineage>
</organism>
<name>A0AAE0U382_9PEZI</name>
<reference evidence="1" key="2">
    <citation type="submission" date="2023-06" db="EMBL/GenBank/DDBJ databases">
        <authorList>
            <consortium name="Lawrence Berkeley National Laboratory"/>
            <person name="Haridas S."/>
            <person name="Hensen N."/>
            <person name="Bonometti L."/>
            <person name="Westerberg I."/>
            <person name="Brannstrom I.O."/>
            <person name="Guillou S."/>
            <person name="Cros-Aarteil S."/>
            <person name="Calhoun S."/>
            <person name="Kuo A."/>
            <person name="Mondo S."/>
            <person name="Pangilinan J."/>
            <person name="Riley R."/>
            <person name="LaButti K."/>
            <person name="Andreopoulos B."/>
            <person name="Lipzen A."/>
            <person name="Chen C."/>
            <person name="Yanf M."/>
            <person name="Daum C."/>
            <person name="Ng V."/>
            <person name="Clum A."/>
            <person name="Steindorff A."/>
            <person name="Ohm R."/>
            <person name="Martin F."/>
            <person name="Silar P."/>
            <person name="Natvig D."/>
            <person name="Lalanne C."/>
            <person name="Gautier V."/>
            <person name="Ament-velasquez S.L."/>
            <person name="Kruys A."/>
            <person name="Hutchinson M.I."/>
            <person name="Powell A.J."/>
            <person name="Barry K."/>
            <person name="Miller A.N."/>
            <person name="Grigoriev I.V."/>
            <person name="Debuchy R."/>
            <person name="Gladieux P."/>
            <person name="Thoren M.H."/>
            <person name="Johannesson H."/>
        </authorList>
    </citation>
    <scope>NUCLEOTIDE SEQUENCE</scope>
    <source>
        <strain evidence="1">CBS 232.78</strain>
    </source>
</reference>
<sequence length="279" mass="32322">MLTTWPNGGLVRDDWPALLHNEKCRIAQELGTFYRQLLETRSNMAGRPPPLHPGDAVRPPREKNVRLRYGRPHNYFTKPHLYKPYEDTRTTTTAATLDSDSSVLSLIQTHLKWQLAVQKRVHPFHDCMEDQCYETQRTVILKSLQTVAESVAKDGWLDDVTVEYGLDHGYIGPETIYFNTSAPEGGCHALTITNWDYARFLPSYMICHPPQWLWDESQDFQPPAEWPFDRYRPDTYENQTIKRLFDEAAGPSAADLRIRETLLNEWISMKTEARGREGL</sequence>
<evidence type="ECO:0000313" key="1">
    <source>
        <dbReference type="EMBL" id="KAK3389211.1"/>
    </source>
</evidence>
<accession>A0AAE0U382</accession>
<evidence type="ECO:0000313" key="2">
    <source>
        <dbReference type="Proteomes" id="UP001285441"/>
    </source>
</evidence>
<protein>
    <submittedName>
        <fullName evidence="1">Uncharacterized protein</fullName>
    </submittedName>
</protein>
<dbReference type="AlphaFoldDB" id="A0AAE0U382"/>